<evidence type="ECO:0000313" key="4">
    <source>
        <dbReference type="Proteomes" id="UP000004521"/>
    </source>
</evidence>
<evidence type="ECO:0000256" key="1">
    <source>
        <dbReference type="SAM" id="SignalP"/>
    </source>
</evidence>
<feature type="domain" description="DUF6701" evidence="2">
    <location>
        <begin position="735"/>
        <end position="1330"/>
    </location>
</feature>
<organism evidence="3 4">
    <name type="scientific">Aliivibrio fischeri SR5</name>
    <dbReference type="NCBI Taxonomy" id="1088719"/>
    <lineage>
        <taxon>Bacteria</taxon>
        <taxon>Pseudomonadati</taxon>
        <taxon>Pseudomonadota</taxon>
        <taxon>Gammaproteobacteria</taxon>
        <taxon>Vibrionales</taxon>
        <taxon>Vibrionaceae</taxon>
        <taxon>Aliivibrio</taxon>
    </lineage>
</organism>
<gene>
    <name evidence="3" type="ORF">VFSR5_0354</name>
</gene>
<comment type="caution">
    <text evidence="3">The sequence shown here is derived from an EMBL/GenBank/DDBJ whole genome shotgun (WGS) entry which is preliminary data.</text>
</comment>
<evidence type="ECO:0000313" key="3">
    <source>
        <dbReference type="EMBL" id="EHN71181.1"/>
    </source>
</evidence>
<proteinExistence type="predicted"/>
<dbReference type="RefSeq" id="WP_005417471.1">
    <property type="nucleotide sequence ID" value="NZ_CM001400.1"/>
</dbReference>
<dbReference type="EMBL" id="AHIH01000002">
    <property type="protein sequence ID" value="EHN71181.1"/>
    <property type="molecule type" value="Genomic_DNA"/>
</dbReference>
<feature type="chain" id="PRO_5043573392" evidence="1">
    <location>
        <begin position="22"/>
        <end position="1338"/>
    </location>
</feature>
<feature type="signal peptide" evidence="1">
    <location>
        <begin position="1"/>
        <end position="21"/>
    </location>
</feature>
<dbReference type="Proteomes" id="UP000004521">
    <property type="component" value="Chromosome I"/>
</dbReference>
<sequence>MNIAWRVILICLSLVSLSSLAQHEQSTPLIVNTKFEMGSLSGEDCLSNNCVINFKKSYTSIPLVFLLSSFDYENYQVDSASVAVVDSVTKTSANIRQKYPLNNVNQQPMSPIFYFVIEQGRVALDPSQPNLIAEAGLLTARSYVGANIDDKKWLSPSFQSAFAQPPIVFTQVQGLNQNNLWATTAIDNVTRVGFKTALELGRSTRKPRGSEKIAYLAIPEFSGITADGEKFILGSHLFNQKGTDSNAALKWSCENNVFSPNLSSEYDLLMAKQTRKGTHGGWLRFCQNLSNNQFSFVFDEDANDRKHGATEKVGYFAFAVPKNTVIPPQQCDAFNGIQTWRNNPVNLITMENHAVVSGGGSIKGQVRFTNDIVNQYPNFTPERPIYSGTCDGQSCSLTNDSDLPEPLSFSWQVSQDVRVINGYDSNMDNQKVFTRSTYFKNHRGVGNPQGYSGFYVNSAHTLLFKSGEYWFDDMRVLGNIEIEGDVIFHVQDKIDFARNVNANNGGTLFIYSYKDDGCESTIDISPHQPLVNQDYSLNLNTDAYVNGYIYTKGSMTLTNGAKVKGAITACQVAMSNDSEFIHEPLINCGSNSYQLVISPTSGKGLACDGIEIDFSLVDTNGEVIEGKGQELQVTSEPVATGDRNSACWSDDGNITTPECNHADDSRFETVFPSSGSAVVTRYIHSKFLNSYNVSATVSSENLTTTEGPYEFIAKAISIVPSEGVDGSDSNQVAGRPYPFRLKIRGKENGNGNMLNCHIIKETTDIDVTFSNSVLPATSNESIEIKKEGSSWAEANKSLSISFVNGVAGGDENQADGSLQARLNDAGKAKLTASANIQGDTFTTAEQFYFRPFTAALCDQSSTLPSYIDELNGAYLASGTDFNTYLKAVNWIKELDSGTYGNGIPDHDNPSLVCSQTVTPSYITHSEGSAKLNLSSQVYYPQSGAIGVVTVDGQPIADFNKEVTNENQNSSTKINWNEVGTLSFDVFQNDYFNRSGFNIPSTTSKVGRFYPAYFSITNTEWDYPQNQGTSEGSFVYMDQFFKNVDFQVTAYSALDSEVTNYGLFNNALKSRFSLVGEYASRLNISDVDLDETHWNDKALWQVTNLDHAVMWSKKEGVPSFGNRTTVVDGPFNTSEHSSSEITSLSLKVSGADPVTFIKDQQSAEAELLSQPDVRYGRMVLDNVGVASGQSVSVPLRVEYWDGQRFILSKDDDAAMFNGSYHYKQTIWPESDKESTAKLMGTGGTKSGLNSIDLIAEPDNNQLREQIRFWLCLSEVSPQLSEKHTYCESKPSGLYLQPWLQFNWRGKGDEDPSTLVTFGVYRGNDRVIFRGESNIIGTSN</sequence>
<dbReference type="InterPro" id="IPR046524">
    <property type="entry name" value="DUF6701"/>
</dbReference>
<keyword evidence="1" id="KW-0732">Signal</keyword>
<evidence type="ECO:0000259" key="2">
    <source>
        <dbReference type="Pfam" id="PF20419"/>
    </source>
</evidence>
<accession>A0AAV3EWH8</accession>
<protein>
    <submittedName>
        <fullName evidence="3">MshQ protein</fullName>
    </submittedName>
</protein>
<dbReference type="Pfam" id="PF20419">
    <property type="entry name" value="DUF6701"/>
    <property type="match status" value="1"/>
</dbReference>
<reference evidence="3 4" key="1">
    <citation type="journal article" date="2012" name="J. Bacteriol.">
        <title>Draft Genome Sequence of Vibrio fischeri SR5, a Strain Isolated from the Light Organ of the Mediterranean Squid Sepiola robusta.</title>
        <authorList>
            <person name="Gyllborg M.C."/>
            <person name="Sahl J.W."/>
            <person name="Cronin D.C.III."/>
            <person name="Rasko D.A."/>
            <person name="Mandel M.J."/>
        </authorList>
    </citation>
    <scope>NUCLEOTIDE SEQUENCE [LARGE SCALE GENOMIC DNA]</scope>
    <source>
        <strain evidence="3 4">SR5</strain>
    </source>
</reference>
<name>A0AAV3EWH8_ALIFS</name>